<dbReference type="PROSITE" id="PS50088">
    <property type="entry name" value="ANK_REPEAT"/>
    <property type="match status" value="1"/>
</dbReference>
<name>A0A1G4JDK4_9SACH</name>
<dbReference type="Gene3D" id="1.25.40.20">
    <property type="entry name" value="Ankyrin repeat-containing domain"/>
    <property type="match status" value="1"/>
</dbReference>
<dbReference type="InterPro" id="IPR051637">
    <property type="entry name" value="Ank_repeat_dom-contain_49"/>
</dbReference>
<dbReference type="InterPro" id="IPR002110">
    <property type="entry name" value="Ankyrin_rpt"/>
</dbReference>
<dbReference type="PANTHER" id="PTHR24180">
    <property type="entry name" value="CYCLIN-DEPENDENT KINASE INHIBITOR 2C-RELATED"/>
    <property type="match status" value="1"/>
</dbReference>
<protein>
    <submittedName>
        <fullName evidence="4">LANO_0D00782g1_1</fullName>
    </submittedName>
</protein>
<dbReference type="InterPro" id="IPR036770">
    <property type="entry name" value="Ankyrin_rpt-contain_sf"/>
</dbReference>
<gene>
    <name evidence="4" type="ORF">LANO_0D00782G</name>
</gene>
<dbReference type="SMART" id="SM00248">
    <property type="entry name" value="ANK"/>
    <property type="match status" value="2"/>
</dbReference>
<dbReference type="Proteomes" id="UP000189911">
    <property type="component" value="Chromosome D"/>
</dbReference>
<dbReference type="SUPFAM" id="SSF48403">
    <property type="entry name" value="Ankyrin repeat"/>
    <property type="match status" value="1"/>
</dbReference>
<dbReference type="PROSITE" id="PS50297">
    <property type="entry name" value="ANK_REP_REGION"/>
    <property type="match status" value="1"/>
</dbReference>
<sequence>MTEGASLQEQLLDAARRNNIDLLETIFEELGSDETKIAELINSSCDPMGNSSIHLCCQYGSWEVLDRILDQEGGIEIDSRNKIDGDTPLHAAVRYALTEPEHGIFIAQNLVEVGADPRLLNKAGQKPLDLVHGPELDSLIDLLQGAELAAENQGVVNEEDAELIDDGPED</sequence>
<dbReference type="PANTHER" id="PTHR24180:SF53">
    <property type="entry name" value="ANKYRIN REPEAT-CONTAINING PROTEIN C105.02C"/>
    <property type="match status" value="1"/>
</dbReference>
<dbReference type="Pfam" id="PF12796">
    <property type="entry name" value="Ank_2"/>
    <property type="match status" value="1"/>
</dbReference>
<evidence type="ECO:0000256" key="1">
    <source>
        <dbReference type="ARBA" id="ARBA00022737"/>
    </source>
</evidence>
<dbReference type="AlphaFoldDB" id="A0A1G4JDK4"/>
<dbReference type="EMBL" id="LT598448">
    <property type="protein sequence ID" value="SCU88006.1"/>
    <property type="molecule type" value="Genomic_DNA"/>
</dbReference>
<accession>A0A1G4JDK4</accession>
<keyword evidence="5" id="KW-1185">Reference proteome</keyword>
<evidence type="ECO:0000313" key="4">
    <source>
        <dbReference type="EMBL" id="SCU88006.1"/>
    </source>
</evidence>
<reference evidence="5" key="1">
    <citation type="submission" date="2016-03" db="EMBL/GenBank/DDBJ databases">
        <authorList>
            <person name="Devillers Hugo."/>
        </authorList>
    </citation>
    <scope>NUCLEOTIDE SEQUENCE [LARGE SCALE GENOMIC DNA]</scope>
</reference>
<dbReference type="OrthoDB" id="9995210at2759"/>
<evidence type="ECO:0000256" key="2">
    <source>
        <dbReference type="ARBA" id="ARBA00023043"/>
    </source>
</evidence>
<evidence type="ECO:0000313" key="5">
    <source>
        <dbReference type="Proteomes" id="UP000189911"/>
    </source>
</evidence>
<proteinExistence type="predicted"/>
<organism evidence="4 5">
    <name type="scientific">Lachancea nothofagi CBS 11611</name>
    <dbReference type="NCBI Taxonomy" id="1266666"/>
    <lineage>
        <taxon>Eukaryota</taxon>
        <taxon>Fungi</taxon>
        <taxon>Dikarya</taxon>
        <taxon>Ascomycota</taxon>
        <taxon>Saccharomycotina</taxon>
        <taxon>Saccharomycetes</taxon>
        <taxon>Saccharomycetales</taxon>
        <taxon>Saccharomycetaceae</taxon>
        <taxon>Lachancea</taxon>
    </lineage>
</organism>
<keyword evidence="2 3" id="KW-0040">ANK repeat</keyword>
<feature type="repeat" description="ANK" evidence="3">
    <location>
        <begin position="84"/>
        <end position="122"/>
    </location>
</feature>
<evidence type="ECO:0000256" key="3">
    <source>
        <dbReference type="PROSITE-ProRule" id="PRU00023"/>
    </source>
</evidence>
<keyword evidence="1" id="KW-0677">Repeat</keyword>